<dbReference type="EMBL" id="JBBPBM010000007">
    <property type="protein sequence ID" value="KAK8574991.1"/>
    <property type="molecule type" value="Genomic_DNA"/>
</dbReference>
<evidence type="ECO:0000313" key="2">
    <source>
        <dbReference type="EMBL" id="KAK8574991.1"/>
    </source>
</evidence>
<keyword evidence="3" id="KW-1185">Reference proteome</keyword>
<gene>
    <name evidence="2" type="ORF">V6N12_062668</name>
</gene>
<feature type="compositionally biased region" description="Polar residues" evidence="1">
    <location>
        <begin position="1"/>
        <end position="17"/>
    </location>
</feature>
<sequence length="108" mass="12283">MMNTRLQDTLPSDTENPNPHPRGKEHCKVITLRRGKQTDETIKKFNATTSEKDEVTSHDTIVTEEGVVHPKTSISKPTTLMKNVQHDEMSKQSEVSVWTCKQQPIPFP</sequence>
<evidence type="ECO:0000313" key="3">
    <source>
        <dbReference type="Proteomes" id="UP001472677"/>
    </source>
</evidence>
<name>A0ABR2F9J0_9ROSI</name>
<feature type="region of interest" description="Disordered" evidence="1">
    <location>
        <begin position="1"/>
        <end position="25"/>
    </location>
</feature>
<evidence type="ECO:0000256" key="1">
    <source>
        <dbReference type="SAM" id="MobiDB-lite"/>
    </source>
</evidence>
<proteinExistence type="predicted"/>
<reference evidence="2 3" key="1">
    <citation type="journal article" date="2024" name="G3 (Bethesda)">
        <title>Genome assembly of Hibiscus sabdariffa L. provides insights into metabolisms of medicinal natural products.</title>
        <authorList>
            <person name="Kim T."/>
        </authorList>
    </citation>
    <scope>NUCLEOTIDE SEQUENCE [LARGE SCALE GENOMIC DNA]</scope>
    <source>
        <strain evidence="2">TK-2024</strain>
        <tissue evidence="2">Old leaves</tissue>
    </source>
</reference>
<organism evidence="2 3">
    <name type="scientific">Hibiscus sabdariffa</name>
    <name type="common">roselle</name>
    <dbReference type="NCBI Taxonomy" id="183260"/>
    <lineage>
        <taxon>Eukaryota</taxon>
        <taxon>Viridiplantae</taxon>
        <taxon>Streptophyta</taxon>
        <taxon>Embryophyta</taxon>
        <taxon>Tracheophyta</taxon>
        <taxon>Spermatophyta</taxon>
        <taxon>Magnoliopsida</taxon>
        <taxon>eudicotyledons</taxon>
        <taxon>Gunneridae</taxon>
        <taxon>Pentapetalae</taxon>
        <taxon>rosids</taxon>
        <taxon>malvids</taxon>
        <taxon>Malvales</taxon>
        <taxon>Malvaceae</taxon>
        <taxon>Malvoideae</taxon>
        <taxon>Hibiscus</taxon>
    </lineage>
</organism>
<accession>A0ABR2F9J0</accession>
<protein>
    <submittedName>
        <fullName evidence="2">Uncharacterized protein</fullName>
    </submittedName>
</protein>
<comment type="caution">
    <text evidence="2">The sequence shown here is derived from an EMBL/GenBank/DDBJ whole genome shotgun (WGS) entry which is preliminary data.</text>
</comment>
<dbReference type="Proteomes" id="UP001472677">
    <property type="component" value="Unassembled WGS sequence"/>
</dbReference>